<accession>A0A7W8AD68</accession>
<evidence type="ECO:0000313" key="1">
    <source>
        <dbReference type="EMBL" id="MBB5084007.1"/>
    </source>
</evidence>
<comment type="caution">
    <text evidence="1">The sequence shown here is derived from an EMBL/GenBank/DDBJ whole genome shotgun (WGS) entry which is preliminary data.</text>
</comment>
<gene>
    <name evidence="1" type="ORF">HNR40_009515</name>
</gene>
<protein>
    <submittedName>
        <fullName evidence="1">Uncharacterized protein</fullName>
    </submittedName>
</protein>
<keyword evidence="2" id="KW-1185">Reference proteome</keyword>
<proteinExistence type="predicted"/>
<dbReference type="RefSeq" id="WP_184973583.1">
    <property type="nucleotide sequence ID" value="NZ_JACHIN010000020.1"/>
</dbReference>
<dbReference type="Proteomes" id="UP000568380">
    <property type="component" value="Unassembled WGS sequence"/>
</dbReference>
<evidence type="ECO:0000313" key="2">
    <source>
        <dbReference type="Proteomes" id="UP000568380"/>
    </source>
</evidence>
<name>A0A7W8AD68_9ACTN</name>
<organism evidence="1 2">
    <name type="scientific">Nonomuraea endophytica</name>
    <dbReference type="NCBI Taxonomy" id="714136"/>
    <lineage>
        <taxon>Bacteria</taxon>
        <taxon>Bacillati</taxon>
        <taxon>Actinomycetota</taxon>
        <taxon>Actinomycetes</taxon>
        <taxon>Streptosporangiales</taxon>
        <taxon>Streptosporangiaceae</taxon>
        <taxon>Nonomuraea</taxon>
    </lineage>
</organism>
<sequence>MWDGVSEDLDDVVGPEWAAAIRARLAVESDARSRLLRRFGNEHERCRPERTSAHDLVRHVLGAAPPPQPTAEDWIDALRMIKRSHADLDTMECQVITQARAAGLTWRQVAAALGLDSARAAQHRLTHLGGRE</sequence>
<dbReference type="AlphaFoldDB" id="A0A7W8AD68"/>
<dbReference type="EMBL" id="JACHIN010000020">
    <property type="protein sequence ID" value="MBB5084007.1"/>
    <property type="molecule type" value="Genomic_DNA"/>
</dbReference>
<reference evidence="1 2" key="1">
    <citation type="submission" date="2020-08" db="EMBL/GenBank/DDBJ databases">
        <title>Genomic Encyclopedia of Type Strains, Phase IV (KMG-IV): sequencing the most valuable type-strain genomes for metagenomic binning, comparative biology and taxonomic classification.</title>
        <authorList>
            <person name="Goeker M."/>
        </authorList>
    </citation>
    <scope>NUCLEOTIDE SEQUENCE [LARGE SCALE GENOMIC DNA]</scope>
    <source>
        <strain evidence="1 2">DSM 45385</strain>
    </source>
</reference>